<gene>
    <name evidence="1" type="ORF">DXD79_07325</name>
</gene>
<proteinExistence type="predicted"/>
<sequence length="70" mass="7923">MYIYIKALPGKEVFAIWGNEYYKTKVQSVEVLDDGSVCYLLYDLDSESCASGYSDDEFYLTEAEAKSAII</sequence>
<protein>
    <submittedName>
        <fullName evidence="1">Uncharacterized protein</fullName>
    </submittedName>
</protein>
<dbReference type="EMBL" id="QSON01000003">
    <property type="protein sequence ID" value="RGJ05831.1"/>
    <property type="molecule type" value="Genomic_DNA"/>
</dbReference>
<dbReference type="AlphaFoldDB" id="A0A374PBP5"/>
<dbReference type="Proteomes" id="UP000263014">
    <property type="component" value="Unassembled WGS sequence"/>
</dbReference>
<accession>A0A374PBP5</accession>
<name>A0A374PBP5_9FIRM</name>
<evidence type="ECO:0000313" key="2">
    <source>
        <dbReference type="Proteomes" id="UP000263014"/>
    </source>
</evidence>
<evidence type="ECO:0000313" key="1">
    <source>
        <dbReference type="EMBL" id="RGJ05831.1"/>
    </source>
</evidence>
<reference evidence="1 2" key="1">
    <citation type="submission" date="2018-08" db="EMBL/GenBank/DDBJ databases">
        <title>A genome reference for cultivated species of the human gut microbiota.</title>
        <authorList>
            <person name="Zou Y."/>
            <person name="Xue W."/>
            <person name="Luo G."/>
        </authorList>
    </citation>
    <scope>NUCLEOTIDE SEQUENCE [LARGE SCALE GENOMIC DNA]</scope>
    <source>
        <strain evidence="1 2">TM09-12</strain>
    </source>
</reference>
<organism evidence="1 2">
    <name type="scientific">Hungatella hathewayi</name>
    <dbReference type="NCBI Taxonomy" id="154046"/>
    <lineage>
        <taxon>Bacteria</taxon>
        <taxon>Bacillati</taxon>
        <taxon>Bacillota</taxon>
        <taxon>Clostridia</taxon>
        <taxon>Lachnospirales</taxon>
        <taxon>Lachnospiraceae</taxon>
        <taxon>Hungatella</taxon>
    </lineage>
</organism>
<comment type="caution">
    <text evidence="1">The sequence shown here is derived from an EMBL/GenBank/DDBJ whole genome shotgun (WGS) entry which is preliminary data.</text>
</comment>